<dbReference type="InterPro" id="IPR036179">
    <property type="entry name" value="Ig-like_dom_sf"/>
</dbReference>
<feature type="disulfide bond" evidence="9">
    <location>
        <begin position="283"/>
        <end position="301"/>
    </location>
</feature>
<feature type="chain" id="PRO_5005892925" evidence="10">
    <location>
        <begin position="21"/>
        <end position="412"/>
    </location>
</feature>
<proteinExistence type="predicted"/>
<evidence type="ECO:0000313" key="13">
    <source>
        <dbReference type="Proteomes" id="UP000046393"/>
    </source>
</evidence>
<dbReference type="InterPro" id="IPR002172">
    <property type="entry name" value="LDrepeatLR_classA_rpt"/>
</dbReference>
<dbReference type="InterPro" id="IPR013098">
    <property type="entry name" value="Ig_I-set"/>
</dbReference>
<evidence type="ECO:0000256" key="6">
    <source>
        <dbReference type="ARBA" id="ARBA00023136"/>
    </source>
</evidence>
<dbReference type="InterPro" id="IPR050685">
    <property type="entry name" value="LDLR"/>
</dbReference>
<dbReference type="InterPro" id="IPR023415">
    <property type="entry name" value="LDLR_class-A_CS"/>
</dbReference>
<dbReference type="PROSITE" id="PS50835">
    <property type="entry name" value="IG_LIKE"/>
    <property type="match status" value="1"/>
</dbReference>
<organism evidence="13 14">
    <name type="scientific">Syphacia muris</name>
    <dbReference type="NCBI Taxonomy" id="451379"/>
    <lineage>
        <taxon>Eukaryota</taxon>
        <taxon>Metazoa</taxon>
        <taxon>Ecdysozoa</taxon>
        <taxon>Nematoda</taxon>
        <taxon>Chromadorea</taxon>
        <taxon>Rhabditida</taxon>
        <taxon>Spirurina</taxon>
        <taxon>Oxyuridomorpha</taxon>
        <taxon>Oxyuroidea</taxon>
        <taxon>Oxyuridae</taxon>
        <taxon>Syphacia</taxon>
    </lineage>
</organism>
<dbReference type="Proteomes" id="UP000046393">
    <property type="component" value="Unplaced"/>
</dbReference>
<feature type="disulfide bond" evidence="9">
    <location>
        <begin position="295"/>
        <end position="310"/>
    </location>
</feature>
<feature type="domain" description="SEA" evidence="11">
    <location>
        <begin position="11"/>
        <end position="120"/>
    </location>
</feature>
<dbReference type="AlphaFoldDB" id="A0A0N5AAP5"/>
<dbReference type="SUPFAM" id="SSF48726">
    <property type="entry name" value="Immunoglobulin"/>
    <property type="match status" value="1"/>
</dbReference>
<dbReference type="PROSITE" id="PS50068">
    <property type="entry name" value="LDLRA_2"/>
    <property type="match status" value="3"/>
</dbReference>
<dbReference type="InterPro" id="IPR036055">
    <property type="entry name" value="LDL_receptor-like_sf"/>
</dbReference>
<dbReference type="Gene3D" id="4.10.400.10">
    <property type="entry name" value="Low-density Lipoprotein Receptor"/>
    <property type="match status" value="3"/>
</dbReference>
<keyword evidence="10" id="KW-0732">Signal</keyword>
<evidence type="ECO:0000259" key="11">
    <source>
        <dbReference type="PROSITE" id="PS50024"/>
    </source>
</evidence>
<dbReference type="CDD" id="cd00112">
    <property type="entry name" value="LDLa"/>
    <property type="match status" value="3"/>
</dbReference>
<dbReference type="InterPro" id="IPR000082">
    <property type="entry name" value="SEA_dom"/>
</dbReference>
<keyword evidence="6" id="KW-0472">Membrane</keyword>
<sequence length="412" mass="45509">MGLSVFAALTFAIIYRVTVNFTDLPYSTELHKPGTDKFLRTNGFIQEQLDQVLKLANVNTKSSVLSYRYHQILGTVVTADIYCASSNPQVKHIIESAVQKGSIGSLPVSSDGFEFYQLQEKAERCPPTEFQCLNGECVSTDLRCDGVNNCGDNSDESADHALCHPNSPSIVATRSEVDVRVGENIELSATIQDVTNDFQILWVYKDEVVAQGGLVVDSNQRLQAYQSGNEYYLRIVNAQVQDSGLYTAAIAHTGLNTTVNVRVVPSQNNFPIENHCPAGHKPCSSGHCISEDLFCDGKPDCPDGDDEEYCSGIVISWIFSNKFVYCYLEEIFSDTTCREDEFKCETSALCLKKDARCNGHEECPDGSDEAGCSFSAVHNSLHNHISQPTVQCPDGSLPEYSLYVLILLHNRY</sequence>
<dbReference type="Pfam" id="PF00057">
    <property type="entry name" value="Ldl_recept_a"/>
    <property type="match status" value="3"/>
</dbReference>
<dbReference type="FunFam" id="4.10.400.10:FF:000065">
    <property type="entry name" value="Transmembrane protease serine 7"/>
    <property type="match status" value="1"/>
</dbReference>
<keyword evidence="8" id="KW-0325">Glycoprotein</keyword>
<dbReference type="SMART" id="SM00192">
    <property type="entry name" value="LDLa"/>
    <property type="match status" value="3"/>
</dbReference>
<dbReference type="PANTHER" id="PTHR24270:SF61">
    <property type="entry name" value="EGF-LIKE DOMAIN-CONTAINING PROTEIN"/>
    <property type="match status" value="1"/>
</dbReference>
<evidence type="ECO:0000313" key="14">
    <source>
        <dbReference type="WBParaSite" id="SMUV_0000122101-mRNA-1"/>
    </source>
</evidence>
<comment type="subcellular location">
    <subcellularLocation>
        <location evidence="2">Endomembrane system</location>
    </subcellularLocation>
    <subcellularLocation>
        <location evidence="1">Membrane</location>
        <topology evidence="1">Single-pass membrane protein</topology>
    </subcellularLocation>
</comment>
<dbReference type="WBParaSite" id="SMUV_0000122101-mRNA-1">
    <property type="protein sequence ID" value="SMUV_0000122101-mRNA-1"/>
    <property type="gene ID" value="SMUV_0000122101"/>
</dbReference>
<dbReference type="SUPFAM" id="SSF57424">
    <property type="entry name" value="LDL receptor-like module"/>
    <property type="match status" value="3"/>
</dbReference>
<dbReference type="Pfam" id="PF07679">
    <property type="entry name" value="I-set"/>
    <property type="match status" value="1"/>
</dbReference>
<reference evidence="14" key="1">
    <citation type="submission" date="2017-02" db="UniProtKB">
        <authorList>
            <consortium name="WormBaseParasite"/>
        </authorList>
    </citation>
    <scope>IDENTIFICATION</scope>
</reference>
<keyword evidence="5" id="KW-1133">Transmembrane helix</keyword>
<comment type="caution">
    <text evidence="9">Lacks conserved residue(s) required for the propagation of feature annotation.</text>
</comment>
<protein>
    <submittedName>
        <fullName evidence="14">Ig-like domain-containing protein</fullName>
    </submittedName>
</protein>
<evidence type="ECO:0000256" key="4">
    <source>
        <dbReference type="ARBA" id="ARBA00022737"/>
    </source>
</evidence>
<dbReference type="SMART" id="SM00409">
    <property type="entry name" value="IG"/>
    <property type="match status" value="1"/>
</dbReference>
<feature type="signal peptide" evidence="10">
    <location>
        <begin position="1"/>
        <end position="20"/>
    </location>
</feature>
<keyword evidence="13" id="KW-1185">Reference proteome</keyword>
<evidence type="ECO:0000256" key="5">
    <source>
        <dbReference type="ARBA" id="ARBA00022989"/>
    </source>
</evidence>
<dbReference type="InterPro" id="IPR013783">
    <property type="entry name" value="Ig-like_fold"/>
</dbReference>
<dbReference type="PRINTS" id="PR00261">
    <property type="entry name" value="LDLRECEPTOR"/>
</dbReference>
<keyword evidence="7 9" id="KW-1015">Disulfide bond</keyword>
<feature type="disulfide bond" evidence="9">
    <location>
        <begin position="132"/>
        <end position="150"/>
    </location>
</feature>
<dbReference type="PROSITE" id="PS01209">
    <property type="entry name" value="LDLRA_1"/>
    <property type="match status" value="1"/>
</dbReference>
<dbReference type="InterPro" id="IPR003599">
    <property type="entry name" value="Ig_sub"/>
</dbReference>
<evidence type="ECO:0000259" key="12">
    <source>
        <dbReference type="PROSITE" id="PS50835"/>
    </source>
</evidence>
<dbReference type="GO" id="GO:0016192">
    <property type="term" value="P:vesicle-mediated transport"/>
    <property type="evidence" value="ECO:0007669"/>
    <property type="project" value="UniProtKB-ARBA"/>
</dbReference>
<evidence type="ECO:0000256" key="2">
    <source>
        <dbReference type="ARBA" id="ARBA00004308"/>
    </source>
</evidence>
<evidence type="ECO:0000256" key="3">
    <source>
        <dbReference type="ARBA" id="ARBA00022692"/>
    </source>
</evidence>
<accession>A0A0N5AAP5</accession>
<evidence type="ECO:0000256" key="9">
    <source>
        <dbReference type="PROSITE-ProRule" id="PRU00124"/>
    </source>
</evidence>
<evidence type="ECO:0000256" key="8">
    <source>
        <dbReference type="ARBA" id="ARBA00023180"/>
    </source>
</evidence>
<evidence type="ECO:0000256" key="10">
    <source>
        <dbReference type="SAM" id="SignalP"/>
    </source>
</evidence>
<evidence type="ECO:0000256" key="7">
    <source>
        <dbReference type="ARBA" id="ARBA00023157"/>
    </source>
</evidence>
<dbReference type="InterPro" id="IPR007110">
    <property type="entry name" value="Ig-like_dom"/>
</dbReference>
<dbReference type="GO" id="GO:0012505">
    <property type="term" value="C:endomembrane system"/>
    <property type="evidence" value="ECO:0007669"/>
    <property type="project" value="UniProtKB-SubCell"/>
</dbReference>
<keyword evidence="3" id="KW-0812">Transmembrane</keyword>
<name>A0A0N5AAP5_9BILA</name>
<dbReference type="Gene3D" id="2.60.40.10">
    <property type="entry name" value="Immunoglobulins"/>
    <property type="match status" value="1"/>
</dbReference>
<dbReference type="SUPFAM" id="SSF82671">
    <property type="entry name" value="SEA domain"/>
    <property type="match status" value="1"/>
</dbReference>
<feature type="disulfide bond" evidence="9">
    <location>
        <begin position="125"/>
        <end position="137"/>
    </location>
</feature>
<feature type="domain" description="Ig-like" evidence="12">
    <location>
        <begin position="168"/>
        <end position="262"/>
    </location>
</feature>
<dbReference type="STRING" id="451379.A0A0N5AAP5"/>
<feature type="disulfide bond" evidence="9">
    <location>
        <begin position="357"/>
        <end position="372"/>
    </location>
</feature>
<keyword evidence="4" id="KW-0677">Repeat</keyword>
<dbReference type="InterPro" id="IPR036364">
    <property type="entry name" value="SEA_dom_sf"/>
</dbReference>
<dbReference type="GO" id="GO:0005886">
    <property type="term" value="C:plasma membrane"/>
    <property type="evidence" value="ECO:0007669"/>
    <property type="project" value="TreeGrafter"/>
</dbReference>
<dbReference type="PANTHER" id="PTHR24270">
    <property type="entry name" value="LOW-DENSITY LIPOPROTEIN RECEPTOR-RELATED"/>
    <property type="match status" value="1"/>
</dbReference>
<feature type="disulfide bond" evidence="9">
    <location>
        <begin position="276"/>
        <end position="288"/>
    </location>
</feature>
<dbReference type="PROSITE" id="PS50024">
    <property type="entry name" value="SEA"/>
    <property type="match status" value="1"/>
</dbReference>
<evidence type="ECO:0000256" key="1">
    <source>
        <dbReference type="ARBA" id="ARBA00004167"/>
    </source>
</evidence>